<dbReference type="InterPro" id="IPR050612">
    <property type="entry name" value="Prok_Mopterin_Oxidored"/>
</dbReference>
<dbReference type="InterPro" id="IPR041954">
    <property type="entry name" value="CT_DMSOR/BSOR/TMAOR"/>
</dbReference>
<comment type="cofactor">
    <cofactor evidence="1">
        <name>Mo-bis(molybdopterin guanine dinucleotide)</name>
        <dbReference type="ChEBI" id="CHEBI:60539"/>
    </cofactor>
</comment>
<dbReference type="GO" id="GO:0030151">
    <property type="term" value="F:molybdenum ion binding"/>
    <property type="evidence" value="ECO:0007669"/>
    <property type="project" value="TreeGrafter"/>
</dbReference>
<evidence type="ECO:0000256" key="8">
    <source>
        <dbReference type="ARBA" id="ARBA00022764"/>
    </source>
</evidence>
<keyword evidence="5" id="KW-0500">Molybdenum</keyword>
<comment type="caution">
    <text evidence="14">The sequence shown here is derived from an EMBL/GenBank/DDBJ whole genome shotgun (WGS) entry which is preliminary data.</text>
</comment>
<sequence>MNLQRRNVLKGGAALAAAPLFSSVTASNLLAAELNTANVRNGEVLTAAHWGMLKVSVKDGKIVKSEPFQKTSEVYNPLQHYTADMVYKSRIKYPMVRKSYLENPDSPKPELRGKDGWVRVRYEDAIKLVARELKKTRKQKGLEGVFAGSYGWKSSGNVHNSRILLHRFMNLSGGFVGSLGDYSTGASQIIMPHVVGSIEVYEQQTSWPVVLENSKVVVIWGANPMATLRIAWTSTDEQGFKYFEELKKRSDIKVIIIDPIRSDTAQYFDKAQWIAPVPNTDTAMMLGMMHYLYESGKYDKNFIETYTSGFDKFLPYLLGKTDGTPKNLEWASKICGLKVSLIKELADTFAANRTMIMSGWGMQRAHHGEQPHWAMVTLAAMLGQIGLPGGGFGLSYHYSNGGAPTCKGAVIGGVNSASVGKFNDEGEFIGTDSGEFDANGRFVAKAAAVAGTGQSWLQKATHYAFPVARIADALLNPGKVIDHNGKKITYPDIDFIYWVGGNPFAHHQETNRLLEAWRKPRTVVVNEAYWTPTAKMADIVFPTTTAYERNDVTMTGDYSNMNIVPMKQVVEKYAEARDDYQIFTDLCKAYAKNLVVAYTDNGKDEFDWIKEYYGAAYEQVKAIPDFETDMKPFEEFWNENKPVTFASTPESDTWVRFGEFREDPVLNPLGTPSGLIEIYSETIEKMGYDDCGAHPMWFEPIEWLGMKDKPAELHMLSPHPTDRLHSQLNQTSLRKNYAIANREPIWIHPKDAAKKGIKTGDLVRVFNARGEVLAGALVTQDIKEGVVKLAEGVWYDGFDAGLCKNGSPNVLTIDIPTSKLANGNISHTALVNIEKFTGKAPELTAFSDPKFA</sequence>
<evidence type="ECO:0000256" key="6">
    <source>
        <dbReference type="ARBA" id="ARBA00022723"/>
    </source>
</evidence>
<dbReference type="Gene3D" id="2.40.40.20">
    <property type="match status" value="1"/>
</dbReference>
<keyword evidence="6" id="KW-0479">Metal-binding</keyword>
<evidence type="ECO:0000256" key="4">
    <source>
        <dbReference type="ARBA" id="ARBA00011885"/>
    </source>
</evidence>
<dbReference type="EMBL" id="JACLZK010000002">
    <property type="protein sequence ID" value="MBC2883404.1"/>
    <property type="molecule type" value="Genomic_DNA"/>
</dbReference>
<proteinExistence type="inferred from homology"/>
<dbReference type="InterPro" id="IPR006311">
    <property type="entry name" value="TAT_signal"/>
</dbReference>
<evidence type="ECO:0000256" key="9">
    <source>
        <dbReference type="ARBA" id="ARBA00023002"/>
    </source>
</evidence>
<dbReference type="GO" id="GO:0009061">
    <property type="term" value="P:anaerobic respiration"/>
    <property type="evidence" value="ECO:0007669"/>
    <property type="project" value="TreeGrafter"/>
</dbReference>
<dbReference type="Pfam" id="PF00384">
    <property type="entry name" value="Molybdopterin"/>
    <property type="match status" value="1"/>
</dbReference>
<gene>
    <name evidence="14" type="ORF">H7R39_09070</name>
</gene>
<dbReference type="FunFam" id="2.40.40.20:FF:000009">
    <property type="entry name" value="Biotin sulfoxide reductase 2"/>
    <property type="match status" value="1"/>
</dbReference>
<keyword evidence="15" id="KW-1185">Reference proteome</keyword>
<evidence type="ECO:0000259" key="11">
    <source>
        <dbReference type="Pfam" id="PF00384"/>
    </source>
</evidence>
<dbReference type="Pfam" id="PF18364">
    <property type="entry name" value="Molybdopterin_N"/>
    <property type="match status" value="1"/>
</dbReference>
<comment type="similarity">
    <text evidence="3">Belongs to the prokaryotic molybdopterin-containing oxidoreductase family.</text>
</comment>
<dbReference type="InterPro" id="IPR006655">
    <property type="entry name" value="Mopterin_OxRdtase_prok_CS"/>
</dbReference>
<evidence type="ECO:0000256" key="1">
    <source>
        <dbReference type="ARBA" id="ARBA00001942"/>
    </source>
</evidence>
<feature type="chain" id="PRO_5032816648" description="trimethylamine-N-oxide reductase" evidence="10">
    <location>
        <begin position="32"/>
        <end position="852"/>
    </location>
</feature>
<evidence type="ECO:0000256" key="2">
    <source>
        <dbReference type="ARBA" id="ARBA00004418"/>
    </source>
</evidence>
<dbReference type="CDD" id="cd02769">
    <property type="entry name" value="MopB_DMSOR-BSOR-TMAOR"/>
    <property type="match status" value="1"/>
</dbReference>
<dbReference type="EC" id="1.7.2.3" evidence="4"/>
<organism evidence="14 15">
    <name type="scientific">Campylobacter massiliensis</name>
    <dbReference type="NCBI Taxonomy" id="2762557"/>
    <lineage>
        <taxon>Bacteria</taxon>
        <taxon>Pseudomonadati</taxon>
        <taxon>Campylobacterota</taxon>
        <taxon>Epsilonproteobacteria</taxon>
        <taxon>Campylobacterales</taxon>
        <taxon>Campylobacteraceae</taxon>
        <taxon>Campylobacter</taxon>
    </lineage>
</organism>
<evidence type="ECO:0000259" key="13">
    <source>
        <dbReference type="Pfam" id="PF18364"/>
    </source>
</evidence>
<dbReference type="SUPFAM" id="SSF53706">
    <property type="entry name" value="Formate dehydrogenase/DMSO reductase, domains 1-3"/>
    <property type="match status" value="1"/>
</dbReference>
<keyword evidence="9" id="KW-0560">Oxidoreductase</keyword>
<dbReference type="Gene3D" id="3.40.228.10">
    <property type="entry name" value="Dimethylsulfoxide Reductase, domain 2"/>
    <property type="match status" value="1"/>
</dbReference>
<comment type="subcellular location">
    <subcellularLocation>
        <location evidence="2">Periplasm</location>
    </subcellularLocation>
</comment>
<dbReference type="InterPro" id="IPR041460">
    <property type="entry name" value="Molybdopterin_N"/>
</dbReference>
<evidence type="ECO:0000256" key="10">
    <source>
        <dbReference type="SAM" id="SignalP"/>
    </source>
</evidence>
<dbReference type="PANTHER" id="PTHR43742">
    <property type="entry name" value="TRIMETHYLAMINE-N-OXIDE REDUCTASE"/>
    <property type="match status" value="1"/>
</dbReference>
<dbReference type="AlphaFoldDB" id="A0A842JED9"/>
<evidence type="ECO:0000256" key="3">
    <source>
        <dbReference type="ARBA" id="ARBA00010312"/>
    </source>
</evidence>
<dbReference type="InterPro" id="IPR006657">
    <property type="entry name" value="MoPterin_dinucl-bd_dom"/>
</dbReference>
<evidence type="ECO:0000313" key="15">
    <source>
        <dbReference type="Proteomes" id="UP000552683"/>
    </source>
</evidence>
<evidence type="ECO:0000256" key="7">
    <source>
        <dbReference type="ARBA" id="ARBA00022729"/>
    </source>
</evidence>
<dbReference type="Gene3D" id="3.90.55.10">
    <property type="entry name" value="Dimethylsulfoxide Reductase, domain 3"/>
    <property type="match status" value="1"/>
</dbReference>
<dbReference type="InterPro" id="IPR006656">
    <property type="entry name" value="Mopterin_OxRdtase"/>
</dbReference>
<dbReference type="GO" id="GO:0043546">
    <property type="term" value="F:molybdopterin cofactor binding"/>
    <property type="evidence" value="ECO:0007669"/>
    <property type="project" value="InterPro"/>
</dbReference>
<dbReference type="PROSITE" id="PS00932">
    <property type="entry name" value="MOLYBDOPTERIN_PROK_3"/>
    <property type="match status" value="1"/>
</dbReference>
<keyword evidence="8" id="KW-0574">Periplasm</keyword>
<reference evidence="14 15" key="1">
    <citation type="submission" date="2020-08" db="EMBL/GenBank/DDBJ databases">
        <title>Complete genome and description of Campylobacter massiliensis Marseille-Q3452 sp. nov.</title>
        <authorList>
            <person name="Antezack A."/>
        </authorList>
    </citation>
    <scope>NUCLEOTIDE SEQUENCE [LARGE SCALE GENOMIC DNA]</scope>
    <source>
        <strain evidence="14 15">Marseille-Q3452</strain>
    </source>
</reference>
<evidence type="ECO:0000259" key="12">
    <source>
        <dbReference type="Pfam" id="PF01568"/>
    </source>
</evidence>
<feature type="signal peptide" evidence="10">
    <location>
        <begin position="1"/>
        <end position="31"/>
    </location>
</feature>
<keyword evidence="7 10" id="KW-0732">Signal</keyword>
<feature type="domain" description="Molybdopterin dinucleotide-binding" evidence="12">
    <location>
        <begin position="713"/>
        <end position="827"/>
    </location>
</feature>
<name>A0A842JED9_9BACT</name>
<dbReference type="SUPFAM" id="SSF50692">
    <property type="entry name" value="ADC-like"/>
    <property type="match status" value="1"/>
</dbReference>
<feature type="domain" description="Molybdopterin oxidoreductase N-terminal" evidence="13">
    <location>
        <begin position="46"/>
        <end position="87"/>
    </location>
</feature>
<dbReference type="RefSeq" id="WP_185898925.1">
    <property type="nucleotide sequence ID" value="NZ_JACLZK010000002.1"/>
</dbReference>
<dbReference type="Pfam" id="PF01568">
    <property type="entry name" value="Molydop_binding"/>
    <property type="match status" value="1"/>
</dbReference>
<dbReference type="Proteomes" id="UP000552683">
    <property type="component" value="Unassembled WGS sequence"/>
</dbReference>
<evidence type="ECO:0000256" key="5">
    <source>
        <dbReference type="ARBA" id="ARBA00022505"/>
    </source>
</evidence>
<evidence type="ECO:0000313" key="14">
    <source>
        <dbReference type="EMBL" id="MBC2883404.1"/>
    </source>
</evidence>
<protein>
    <recommendedName>
        <fullName evidence="4">trimethylamine-N-oxide reductase</fullName>
        <ecNumber evidence="4">1.7.2.3</ecNumber>
    </recommendedName>
</protein>
<dbReference type="GO" id="GO:0009055">
    <property type="term" value="F:electron transfer activity"/>
    <property type="evidence" value="ECO:0007669"/>
    <property type="project" value="TreeGrafter"/>
</dbReference>
<accession>A0A842JED9</accession>
<feature type="domain" description="Molybdopterin oxidoreductase" evidence="11">
    <location>
        <begin position="90"/>
        <end position="588"/>
    </location>
</feature>
<dbReference type="InterPro" id="IPR009010">
    <property type="entry name" value="Asp_de-COase-like_dom_sf"/>
</dbReference>
<dbReference type="PANTHER" id="PTHR43742:SF10">
    <property type="entry name" value="TRIMETHYLAMINE-N-OXIDE REDUCTASE 2"/>
    <property type="match status" value="1"/>
</dbReference>
<dbReference type="PROSITE" id="PS51318">
    <property type="entry name" value="TAT"/>
    <property type="match status" value="1"/>
</dbReference>
<dbReference type="GO" id="GO:0050626">
    <property type="term" value="F:trimethylamine-N-oxide reductase (cytochrome c) activity"/>
    <property type="evidence" value="ECO:0007669"/>
    <property type="project" value="UniProtKB-EC"/>
</dbReference>
<dbReference type="GO" id="GO:0030288">
    <property type="term" value="C:outer membrane-bounded periplasmic space"/>
    <property type="evidence" value="ECO:0007669"/>
    <property type="project" value="TreeGrafter"/>
</dbReference>
<dbReference type="Gene3D" id="3.40.50.740">
    <property type="match status" value="1"/>
</dbReference>
<dbReference type="CDD" id="cd02793">
    <property type="entry name" value="MopB_CT_DMSOR-BSOR-TMAOR"/>
    <property type="match status" value="1"/>
</dbReference>
<dbReference type="FunFam" id="3.40.228.10:FF:000003">
    <property type="entry name" value="Biotin sulfoxide reductase 2"/>
    <property type="match status" value="1"/>
</dbReference>